<reference evidence="6 7" key="1">
    <citation type="submission" date="2018-07" db="EMBL/GenBank/DDBJ databases">
        <title>Genome sequencing of rice bacterial endophytes.</title>
        <authorList>
            <person name="Venturi V."/>
        </authorList>
    </citation>
    <scope>NUCLEOTIDE SEQUENCE [LARGE SCALE GENOMIC DNA]</scope>
    <source>
        <strain evidence="6 7">E2333</strain>
    </source>
</reference>
<gene>
    <name evidence="6" type="ORF">DEU51_11928</name>
</gene>
<dbReference type="PROSITE" id="PS50893">
    <property type="entry name" value="ABC_TRANSPORTER_2"/>
    <property type="match status" value="1"/>
</dbReference>
<comment type="caution">
    <text evidence="6">The sequence shown here is derived from an EMBL/GenBank/DDBJ whole genome shotgun (WGS) entry which is preliminary data.</text>
</comment>
<dbReference type="GO" id="GO:0016887">
    <property type="term" value="F:ATP hydrolysis activity"/>
    <property type="evidence" value="ECO:0007669"/>
    <property type="project" value="InterPro"/>
</dbReference>
<protein>
    <submittedName>
        <fullName evidence="6">Iron complex transport system ATP-binding protein</fullName>
    </submittedName>
</protein>
<keyword evidence="3" id="KW-0547">Nucleotide-binding</keyword>
<dbReference type="CDD" id="cd03214">
    <property type="entry name" value="ABC_Iron-Siderophores_B12_Hemin"/>
    <property type="match status" value="1"/>
</dbReference>
<dbReference type="Pfam" id="PF00005">
    <property type="entry name" value="ABC_tran"/>
    <property type="match status" value="1"/>
</dbReference>
<dbReference type="PANTHER" id="PTHR42794">
    <property type="entry name" value="HEMIN IMPORT ATP-BINDING PROTEIN HMUV"/>
    <property type="match status" value="1"/>
</dbReference>
<dbReference type="InterPro" id="IPR027417">
    <property type="entry name" value="P-loop_NTPase"/>
</dbReference>
<dbReference type="SMART" id="SM00382">
    <property type="entry name" value="AAA"/>
    <property type="match status" value="1"/>
</dbReference>
<evidence type="ECO:0000256" key="4">
    <source>
        <dbReference type="ARBA" id="ARBA00022840"/>
    </source>
</evidence>
<evidence type="ECO:0000256" key="1">
    <source>
        <dbReference type="ARBA" id="ARBA00005417"/>
    </source>
</evidence>
<dbReference type="EMBL" id="QRAV01000019">
    <property type="protein sequence ID" value="RDL14439.1"/>
    <property type="molecule type" value="Genomic_DNA"/>
</dbReference>
<organism evidence="6 7">
    <name type="scientific">Pseudomonas jessenii</name>
    <dbReference type="NCBI Taxonomy" id="77298"/>
    <lineage>
        <taxon>Bacteria</taxon>
        <taxon>Pseudomonadati</taxon>
        <taxon>Pseudomonadota</taxon>
        <taxon>Gammaproteobacteria</taxon>
        <taxon>Pseudomonadales</taxon>
        <taxon>Pseudomonadaceae</taxon>
        <taxon>Pseudomonas</taxon>
    </lineage>
</organism>
<evidence type="ECO:0000256" key="2">
    <source>
        <dbReference type="ARBA" id="ARBA00022448"/>
    </source>
</evidence>
<evidence type="ECO:0000256" key="3">
    <source>
        <dbReference type="ARBA" id="ARBA00022741"/>
    </source>
</evidence>
<dbReference type="PANTHER" id="PTHR42794:SF2">
    <property type="entry name" value="ABC TRANSPORTER ATP-BINDING PROTEIN"/>
    <property type="match status" value="1"/>
</dbReference>
<sequence length="263" mass="28745">MNALSPAAGESVLQCCGLGFDIRDARLLHEIDLDIRRGETLGLVGPNGSGKSTLLKLLCGVRAPSRGDIHLHGQRLKTLSRRTIAQTLAVVEQQADTLDAISVFDAVALGRTPWLSALSPWSAEDDSIVDQALRDVDAAHLRNRSWRSLSGGERQRVHIARALAQRPQILLLDEPTNHLDIQHQLSILHVVQALPVTTVIALHDLNQALTCDRLAVLEKGRLVALGKPLEVLTAQRLLETFGVHAHYLTDPFDGAQILRLRSS</sequence>
<dbReference type="SUPFAM" id="SSF52540">
    <property type="entry name" value="P-loop containing nucleoside triphosphate hydrolases"/>
    <property type="match status" value="1"/>
</dbReference>
<evidence type="ECO:0000313" key="6">
    <source>
        <dbReference type="EMBL" id="RDL14439.1"/>
    </source>
</evidence>
<proteinExistence type="inferred from homology"/>
<dbReference type="GO" id="GO:0005524">
    <property type="term" value="F:ATP binding"/>
    <property type="evidence" value="ECO:0007669"/>
    <property type="project" value="UniProtKB-KW"/>
</dbReference>
<keyword evidence="4 6" id="KW-0067">ATP-binding</keyword>
<dbReference type="InterPro" id="IPR003439">
    <property type="entry name" value="ABC_transporter-like_ATP-bd"/>
</dbReference>
<evidence type="ECO:0000259" key="5">
    <source>
        <dbReference type="PROSITE" id="PS50893"/>
    </source>
</evidence>
<dbReference type="InterPro" id="IPR003593">
    <property type="entry name" value="AAA+_ATPase"/>
</dbReference>
<dbReference type="FunFam" id="3.40.50.300:FF:000134">
    <property type="entry name" value="Iron-enterobactin ABC transporter ATP-binding protein"/>
    <property type="match status" value="1"/>
</dbReference>
<accession>A0A370S3V3</accession>
<keyword evidence="2" id="KW-0813">Transport</keyword>
<dbReference type="Proteomes" id="UP000255365">
    <property type="component" value="Unassembled WGS sequence"/>
</dbReference>
<dbReference type="Gene3D" id="3.40.50.300">
    <property type="entry name" value="P-loop containing nucleotide triphosphate hydrolases"/>
    <property type="match status" value="1"/>
</dbReference>
<name>A0A370S3V3_PSEJE</name>
<dbReference type="AlphaFoldDB" id="A0A370S3V3"/>
<feature type="domain" description="ABC transporter" evidence="5">
    <location>
        <begin position="13"/>
        <end position="244"/>
    </location>
</feature>
<dbReference type="RefSeq" id="WP_115148015.1">
    <property type="nucleotide sequence ID" value="NZ_QRAV01000019.1"/>
</dbReference>
<evidence type="ECO:0000313" key="7">
    <source>
        <dbReference type="Proteomes" id="UP000255365"/>
    </source>
</evidence>
<comment type="similarity">
    <text evidence="1">Belongs to the ABC transporter superfamily.</text>
</comment>